<dbReference type="NCBIfam" id="TIGR01070">
    <property type="entry name" value="mutS1"/>
    <property type="match status" value="1"/>
</dbReference>
<keyword evidence="3 9" id="KW-0547">Nucleotide-binding</keyword>
<dbReference type="GO" id="GO:0003684">
    <property type="term" value="F:damaged DNA binding"/>
    <property type="evidence" value="ECO:0007669"/>
    <property type="project" value="UniProtKB-UniRule"/>
</dbReference>
<evidence type="ECO:0000256" key="8">
    <source>
        <dbReference type="ARBA" id="ARBA00024647"/>
    </source>
</evidence>
<dbReference type="PROSITE" id="PS00486">
    <property type="entry name" value="DNA_MISMATCH_REPAIR_2"/>
    <property type="match status" value="1"/>
</dbReference>
<dbReference type="SMART" id="SM00534">
    <property type="entry name" value="MUTSac"/>
    <property type="match status" value="1"/>
</dbReference>
<dbReference type="PANTHER" id="PTHR11361">
    <property type="entry name" value="DNA MISMATCH REPAIR PROTEIN MUTS FAMILY MEMBER"/>
    <property type="match status" value="1"/>
</dbReference>
<evidence type="ECO:0000256" key="4">
    <source>
        <dbReference type="ARBA" id="ARBA00022763"/>
    </source>
</evidence>
<evidence type="ECO:0000256" key="3">
    <source>
        <dbReference type="ARBA" id="ARBA00022741"/>
    </source>
</evidence>
<dbReference type="Gene3D" id="1.10.1420.10">
    <property type="match status" value="2"/>
</dbReference>
<dbReference type="InterPro" id="IPR007696">
    <property type="entry name" value="DNA_mismatch_repair_MutS_core"/>
</dbReference>
<dbReference type="Gene3D" id="3.40.1170.10">
    <property type="entry name" value="DNA repair protein MutS, domain I"/>
    <property type="match status" value="1"/>
</dbReference>
<keyword evidence="4 9" id="KW-0227">DNA damage</keyword>
<dbReference type="InterPro" id="IPR036678">
    <property type="entry name" value="MutS_con_dom_sf"/>
</dbReference>
<dbReference type="InterPro" id="IPR007695">
    <property type="entry name" value="DNA_mismatch_repair_MutS-lik_N"/>
</dbReference>
<evidence type="ECO:0000256" key="5">
    <source>
        <dbReference type="ARBA" id="ARBA00022840"/>
    </source>
</evidence>
<comment type="function">
    <text evidence="8 9">This protein is involved in the repair of mismatches in DNA. It is possible that it carries out the mismatch recognition step. This protein has a weak ATPase activity.</text>
</comment>
<dbReference type="InterPro" id="IPR007861">
    <property type="entry name" value="DNA_mismatch_repair_MutS_clamp"/>
</dbReference>
<dbReference type="SUPFAM" id="SSF52540">
    <property type="entry name" value="P-loop containing nucleoside triphosphate hydrolases"/>
    <property type="match status" value="1"/>
</dbReference>
<evidence type="ECO:0000256" key="11">
    <source>
        <dbReference type="SAM" id="MobiDB-lite"/>
    </source>
</evidence>
<dbReference type="Pfam" id="PF00488">
    <property type="entry name" value="MutS_V"/>
    <property type="match status" value="1"/>
</dbReference>
<dbReference type="InterPro" id="IPR007860">
    <property type="entry name" value="DNA_mmatch_repair_MutS_con_dom"/>
</dbReference>
<dbReference type="SMART" id="SM00533">
    <property type="entry name" value="MUTSd"/>
    <property type="match status" value="1"/>
</dbReference>
<feature type="compositionally biased region" description="Basic and acidic residues" evidence="11">
    <location>
        <begin position="1"/>
        <end position="13"/>
    </location>
</feature>
<dbReference type="Gene3D" id="3.40.50.300">
    <property type="entry name" value="P-loop containing nucleotide triphosphate hydrolases"/>
    <property type="match status" value="1"/>
</dbReference>
<dbReference type="EMBL" id="CP042582">
    <property type="protein sequence ID" value="QEX24995.1"/>
    <property type="molecule type" value="Genomic_DNA"/>
</dbReference>
<dbReference type="SUPFAM" id="SSF53150">
    <property type="entry name" value="DNA repair protein MutS, domain II"/>
    <property type="match status" value="1"/>
</dbReference>
<dbReference type="GO" id="GO:0005829">
    <property type="term" value="C:cytosol"/>
    <property type="evidence" value="ECO:0007669"/>
    <property type="project" value="TreeGrafter"/>
</dbReference>
<sequence length="912" mass="98095">MLENRPPRDHREPAGNSQDKAGPEGPEDPAALMAAEGGATPLMAQYLAIKAQNRDCLLFYRMGDFYELFFEDAVKASAALDIALTKRGKHDGQDIAMCGVPVHAADAYLARLIRQGFKVAVCEQIEDPAEAKKRGAKAVVKRDVIRVVTPGTLTEDTLLDARRHNYLAALADAAGGLGLAWLDISTGDFQLQAVEPRDLAAVLARLSPGELLVPERLLAQAALKEQLADWTPILSPLPSSRFDSEAARKRLEAFYGVKALDAFGSFERAEIAAAGTLIDYVQLTQRGKLPRLSAPRRLARGSVMEIDAATRRNLELTETLSGTREGSLIAAIDRSVTGAGARALAAALAAPSTDPAIVGARLDMVERLVSGAALREDLRALLRRAPDIERALSRLMLGRGGPRDLAALKAGLAVAGEVRRLLEREADLPSGLAAAARHLGDHAALVGELERALAPELPVITRDGGFIAAGFHAELDELRNLRDHSRRLILELEARYRNETATPSLKIRHNNVLGYYVEATATHADKLKENRLFIHRQSMASAMRFTTVELGELERKIASAADKALAIELQLFEALVERVRDAGDAVAEAARALALIDLTAGLAELAAERGYCRPVVAEDQGFTIAAGRHPVVEAALEAKGETRFVPNDCDLGPERRLWLLTGPNMAGKSTFLRQNALIAILAQMGSFVPAARAHIGVVDRLFSRVGAADDLARGRSTFMVEMVETAAILNQAGPRALVILDEIGRGTATFDGLSIAWATVEHLHEVNRCRALFATHYHELTSLSAKLAALAPYTMRVKEWQGEVVFLHEVAPGAADRSYGIHVAKLAGLPAAAVTRAEEVLTLLEQGEQAGALAKLADDLPLFSAAATRPPRSGPPAPNAVEEALKALHPDELSPREALEALYRLRSLLSSS</sequence>
<evidence type="ECO:0000313" key="13">
    <source>
        <dbReference type="EMBL" id="QEX24995.1"/>
    </source>
</evidence>
<dbReference type="Pfam" id="PF05190">
    <property type="entry name" value="MutS_IV"/>
    <property type="match status" value="1"/>
</dbReference>
<evidence type="ECO:0000256" key="6">
    <source>
        <dbReference type="ARBA" id="ARBA00023125"/>
    </source>
</evidence>
<evidence type="ECO:0000256" key="1">
    <source>
        <dbReference type="ARBA" id="ARBA00006271"/>
    </source>
</evidence>
<dbReference type="InterPro" id="IPR045076">
    <property type="entry name" value="MutS"/>
</dbReference>
<dbReference type="SUPFAM" id="SSF55271">
    <property type="entry name" value="DNA repair protein MutS, domain I"/>
    <property type="match status" value="1"/>
</dbReference>
<dbReference type="PIRSF" id="PIRSF037677">
    <property type="entry name" value="DNA_mis_repair_Msh6"/>
    <property type="match status" value="1"/>
</dbReference>
<dbReference type="InterPro" id="IPR027417">
    <property type="entry name" value="P-loop_NTPase"/>
</dbReference>
<dbReference type="SUPFAM" id="SSF48334">
    <property type="entry name" value="DNA repair protein MutS, domain III"/>
    <property type="match status" value="1"/>
</dbReference>
<comment type="similarity">
    <text evidence="1 9 10">Belongs to the DNA mismatch repair MutS family.</text>
</comment>
<dbReference type="GO" id="GO:0006298">
    <property type="term" value="P:mismatch repair"/>
    <property type="evidence" value="ECO:0007669"/>
    <property type="project" value="UniProtKB-UniRule"/>
</dbReference>
<dbReference type="PANTHER" id="PTHR11361:SF34">
    <property type="entry name" value="DNA MISMATCH REPAIR PROTEIN MSH1, MITOCHONDRIAL"/>
    <property type="match status" value="1"/>
</dbReference>
<dbReference type="GO" id="GO:0140664">
    <property type="term" value="F:ATP-dependent DNA damage sensor activity"/>
    <property type="evidence" value="ECO:0007669"/>
    <property type="project" value="InterPro"/>
</dbReference>
<gene>
    <name evidence="9 13" type="primary">mutS</name>
    <name evidence="13" type="ORF">FRZ61_49390</name>
</gene>
<dbReference type="InterPro" id="IPR036187">
    <property type="entry name" value="DNA_mismatch_repair_MutS_sf"/>
</dbReference>
<reference evidence="13 14" key="1">
    <citation type="submission" date="2019-08" db="EMBL/GenBank/DDBJ databases">
        <title>Hyperibacter terrae gen. nov., sp. nov. and Hyperibacter viscosus sp. nov., two new members in the family Rhodospirillaceae isolated from the rhizosphere of Hypericum perforatum.</title>
        <authorList>
            <person name="Noviana Z."/>
        </authorList>
    </citation>
    <scope>NUCLEOTIDE SEQUENCE [LARGE SCALE GENOMIC DNA]</scope>
    <source>
        <strain evidence="13 14">R5959</strain>
    </source>
</reference>
<dbReference type="Pfam" id="PF01624">
    <property type="entry name" value="MutS_I"/>
    <property type="match status" value="1"/>
</dbReference>
<protein>
    <recommendedName>
        <fullName evidence="2 9">DNA mismatch repair protein MutS</fullName>
    </recommendedName>
</protein>
<dbReference type="InterPro" id="IPR017261">
    <property type="entry name" value="DNA_mismatch_repair_MutS/MSH"/>
</dbReference>
<keyword evidence="5 9" id="KW-0067">ATP-binding</keyword>
<dbReference type="GO" id="GO:0030983">
    <property type="term" value="F:mismatched DNA binding"/>
    <property type="evidence" value="ECO:0007669"/>
    <property type="project" value="InterPro"/>
</dbReference>
<dbReference type="InterPro" id="IPR005748">
    <property type="entry name" value="DNA_mismatch_repair_MutS"/>
</dbReference>
<dbReference type="Pfam" id="PF05188">
    <property type="entry name" value="MutS_II"/>
    <property type="match status" value="1"/>
</dbReference>
<name>A0A5J6N7F4_9PROT</name>
<proteinExistence type="inferred from homology"/>
<evidence type="ECO:0000256" key="2">
    <source>
        <dbReference type="ARBA" id="ARBA00021982"/>
    </source>
</evidence>
<dbReference type="GO" id="GO:0005524">
    <property type="term" value="F:ATP binding"/>
    <property type="evidence" value="ECO:0007669"/>
    <property type="project" value="UniProtKB-UniRule"/>
</dbReference>
<dbReference type="HAMAP" id="MF_00096">
    <property type="entry name" value="MutS"/>
    <property type="match status" value="1"/>
</dbReference>
<keyword evidence="6 9" id="KW-0238">DNA-binding</keyword>
<dbReference type="FunFam" id="3.40.1170.10:FF:000001">
    <property type="entry name" value="DNA mismatch repair protein MutS"/>
    <property type="match status" value="1"/>
</dbReference>
<evidence type="ECO:0000313" key="14">
    <source>
        <dbReference type="Proteomes" id="UP000325797"/>
    </source>
</evidence>
<feature type="region of interest" description="Disordered" evidence="11">
    <location>
        <begin position="1"/>
        <end position="30"/>
    </location>
</feature>
<evidence type="ECO:0000256" key="10">
    <source>
        <dbReference type="RuleBase" id="RU003756"/>
    </source>
</evidence>
<dbReference type="Pfam" id="PF05192">
    <property type="entry name" value="MutS_III"/>
    <property type="match status" value="1"/>
</dbReference>
<dbReference type="InterPro" id="IPR000432">
    <property type="entry name" value="DNA_mismatch_repair_MutS_C"/>
</dbReference>
<dbReference type="Proteomes" id="UP000325797">
    <property type="component" value="Chromosome"/>
</dbReference>
<keyword evidence="14" id="KW-1185">Reference proteome</keyword>
<keyword evidence="7 9" id="KW-0234">DNA repair</keyword>
<dbReference type="InterPro" id="IPR016151">
    <property type="entry name" value="DNA_mismatch_repair_MutS_N"/>
</dbReference>
<dbReference type="CDD" id="cd03284">
    <property type="entry name" value="ABC_MutS1"/>
    <property type="match status" value="1"/>
</dbReference>
<evidence type="ECO:0000256" key="9">
    <source>
        <dbReference type="HAMAP-Rule" id="MF_00096"/>
    </source>
</evidence>
<dbReference type="KEGG" id="hadh:FRZ61_49390"/>
<dbReference type="Gene3D" id="6.10.140.430">
    <property type="match status" value="1"/>
</dbReference>
<evidence type="ECO:0000259" key="12">
    <source>
        <dbReference type="PROSITE" id="PS00486"/>
    </source>
</evidence>
<dbReference type="Gene3D" id="3.30.420.110">
    <property type="entry name" value="MutS, connector domain"/>
    <property type="match status" value="1"/>
</dbReference>
<accession>A0A5J6N7F4</accession>
<evidence type="ECO:0000256" key="7">
    <source>
        <dbReference type="ARBA" id="ARBA00023204"/>
    </source>
</evidence>
<organism evidence="13 14">
    <name type="scientific">Hypericibacter adhaerens</name>
    <dbReference type="NCBI Taxonomy" id="2602016"/>
    <lineage>
        <taxon>Bacteria</taxon>
        <taxon>Pseudomonadati</taxon>
        <taxon>Pseudomonadota</taxon>
        <taxon>Alphaproteobacteria</taxon>
        <taxon>Rhodospirillales</taxon>
        <taxon>Dongiaceae</taxon>
        <taxon>Hypericibacter</taxon>
    </lineage>
</organism>
<dbReference type="AlphaFoldDB" id="A0A5J6N7F4"/>
<dbReference type="NCBIfam" id="NF003810">
    <property type="entry name" value="PRK05399.1"/>
    <property type="match status" value="1"/>
</dbReference>
<feature type="domain" description="DNA mismatch repair proteins mutS family" evidence="12">
    <location>
        <begin position="736"/>
        <end position="752"/>
    </location>
</feature>
<feature type="binding site" evidence="9">
    <location>
        <begin position="662"/>
        <end position="669"/>
    </location>
    <ligand>
        <name>ATP</name>
        <dbReference type="ChEBI" id="CHEBI:30616"/>
    </ligand>
</feature>